<dbReference type="GO" id="GO:0003677">
    <property type="term" value="F:DNA binding"/>
    <property type="evidence" value="ECO:0007669"/>
    <property type="project" value="UniProtKB-KW"/>
</dbReference>
<dbReference type="CDD" id="cd06171">
    <property type="entry name" value="Sigma70_r4"/>
    <property type="match status" value="1"/>
</dbReference>
<dbReference type="GO" id="GO:0016987">
    <property type="term" value="F:sigma factor activity"/>
    <property type="evidence" value="ECO:0007669"/>
    <property type="project" value="UniProtKB-KW"/>
</dbReference>
<name>A0A372G0Z7_9ACTN</name>
<dbReference type="EMBL" id="QVFU01000009">
    <property type="protein sequence ID" value="RFS46456.1"/>
    <property type="molecule type" value="Genomic_DNA"/>
</dbReference>
<feature type="domain" description="RNA polymerase sigma factor 70 region 4 type 2" evidence="7">
    <location>
        <begin position="178"/>
        <end position="227"/>
    </location>
</feature>
<dbReference type="PANTHER" id="PTHR43133:SF50">
    <property type="entry name" value="ECF RNA POLYMERASE SIGMA FACTOR SIGM"/>
    <property type="match status" value="1"/>
</dbReference>
<dbReference type="AlphaFoldDB" id="A0A372G0Z7"/>
<keyword evidence="4" id="KW-0238">DNA-binding</keyword>
<gene>
    <name evidence="8" type="ORF">D0Q02_11915</name>
</gene>
<dbReference type="SUPFAM" id="SSF88946">
    <property type="entry name" value="Sigma2 domain of RNA polymerase sigma factors"/>
    <property type="match status" value="1"/>
</dbReference>
<evidence type="ECO:0000313" key="8">
    <source>
        <dbReference type="EMBL" id="RFS46456.1"/>
    </source>
</evidence>
<evidence type="ECO:0000256" key="5">
    <source>
        <dbReference type="ARBA" id="ARBA00023163"/>
    </source>
</evidence>
<keyword evidence="3" id="KW-0731">Sigma factor</keyword>
<feature type="compositionally biased region" description="Polar residues" evidence="6">
    <location>
        <begin position="63"/>
        <end position="72"/>
    </location>
</feature>
<feature type="region of interest" description="Disordered" evidence="6">
    <location>
        <begin position="17"/>
        <end position="80"/>
    </location>
</feature>
<evidence type="ECO:0000256" key="4">
    <source>
        <dbReference type="ARBA" id="ARBA00023125"/>
    </source>
</evidence>
<sequence length="247" mass="26855">MPPTSWYAASRWPGRTIEVTSRRPRSTAGSRFPPEPCRPATPAARAADAVGHRWPNGRRFWSTGRNATTSPPRISGEGGGMEADEFETFVRQSTPALRRYARAVAADPDRAEDLLEETYVRVAWVWPRPLADGNPLGYAKIAMIRLHTSWFRTLVRRLRITSPASPLGPDGGSGDGSDLLRRLLAGLPPAQRAVLVMSYLDDLDDSTIAEAVGRSPATVRSLRHRAVGAIRAGVPAVRSGVDREVAG</sequence>
<comment type="similarity">
    <text evidence="1">Belongs to the sigma-70 factor family. ECF subfamily.</text>
</comment>
<protein>
    <recommendedName>
        <fullName evidence="7">RNA polymerase sigma factor 70 region 4 type 2 domain-containing protein</fullName>
    </recommendedName>
</protein>
<evidence type="ECO:0000256" key="3">
    <source>
        <dbReference type="ARBA" id="ARBA00023082"/>
    </source>
</evidence>
<dbReference type="SUPFAM" id="SSF88659">
    <property type="entry name" value="Sigma3 and sigma4 domains of RNA polymerase sigma factors"/>
    <property type="match status" value="1"/>
</dbReference>
<reference evidence="8 9" key="1">
    <citation type="submission" date="2018-08" db="EMBL/GenBank/DDBJ databases">
        <title>Verrucosispora craniellae sp. nov., isolated from a marine sponge in the South China Sea.</title>
        <authorList>
            <person name="Li L."/>
            <person name="Lin H.W."/>
        </authorList>
    </citation>
    <scope>NUCLEOTIDE SEQUENCE [LARGE SCALE GENOMIC DNA]</scope>
    <source>
        <strain evidence="8 9">LHW63014</strain>
    </source>
</reference>
<comment type="caution">
    <text evidence="8">The sequence shown here is derived from an EMBL/GenBank/DDBJ whole genome shotgun (WGS) entry which is preliminary data.</text>
</comment>
<dbReference type="GO" id="GO:0006352">
    <property type="term" value="P:DNA-templated transcription initiation"/>
    <property type="evidence" value="ECO:0007669"/>
    <property type="project" value="InterPro"/>
</dbReference>
<dbReference type="InterPro" id="IPR013324">
    <property type="entry name" value="RNA_pol_sigma_r3/r4-like"/>
</dbReference>
<accession>A0A372G0Z7</accession>
<dbReference type="InterPro" id="IPR039425">
    <property type="entry name" value="RNA_pol_sigma-70-like"/>
</dbReference>
<dbReference type="InterPro" id="IPR013325">
    <property type="entry name" value="RNA_pol_sigma_r2"/>
</dbReference>
<dbReference type="Pfam" id="PF08281">
    <property type="entry name" value="Sigma70_r4_2"/>
    <property type="match status" value="1"/>
</dbReference>
<dbReference type="Gene3D" id="1.10.1740.10">
    <property type="match status" value="1"/>
</dbReference>
<feature type="compositionally biased region" description="Low complexity" evidence="6">
    <location>
        <begin position="40"/>
        <end position="49"/>
    </location>
</feature>
<evidence type="ECO:0000256" key="6">
    <source>
        <dbReference type="SAM" id="MobiDB-lite"/>
    </source>
</evidence>
<keyword evidence="9" id="KW-1185">Reference proteome</keyword>
<keyword evidence="2" id="KW-0805">Transcription regulation</keyword>
<dbReference type="PANTHER" id="PTHR43133">
    <property type="entry name" value="RNA POLYMERASE ECF-TYPE SIGMA FACTO"/>
    <property type="match status" value="1"/>
</dbReference>
<dbReference type="Gene3D" id="1.10.10.10">
    <property type="entry name" value="Winged helix-like DNA-binding domain superfamily/Winged helix DNA-binding domain"/>
    <property type="match status" value="1"/>
</dbReference>
<keyword evidence="5" id="KW-0804">Transcription</keyword>
<proteinExistence type="inferred from homology"/>
<dbReference type="Proteomes" id="UP000262621">
    <property type="component" value="Unassembled WGS sequence"/>
</dbReference>
<evidence type="ECO:0000259" key="7">
    <source>
        <dbReference type="Pfam" id="PF08281"/>
    </source>
</evidence>
<evidence type="ECO:0000256" key="1">
    <source>
        <dbReference type="ARBA" id="ARBA00010641"/>
    </source>
</evidence>
<evidence type="ECO:0000256" key="2">
    <source>
        <dbReference type="ARBA" id="ARBA00023015"/>
    </source>
</evidence>
<dbReference type="InterPro" id="IPR036388">
    <property type="entry name" value="WH-like_DNA-bd_sf"/>
</dbReference>
<organism evidence="8 9">
    <name type="scientific">Micromonospora craniellae</name>
    <dbReference type="NCBI Taxonomy" id="2294034"/>
    <lineage>
        <taxon>Bacteria</taxon>
        <taxon>Bacillati</taxon>
        <taxon>Actinomycetota</taxon>
        <taxon>Actinomycetes</taxon>
        <taxon>Micromonosporales</taxon>
        <taxon>Micromonosporaceae</taxon>
        <taxon>Micromonospora</taxon>
    </lineage>
</organism>
<dbReference type="InterPro" id="IPR013249">
    <property type="entry name" value="RNA_pol_sigma70_r4_t2"/>
</dbReference>
<evidence type="ECO:0000313" key="9">
    <source>
        <dbReference type="Proteomes" id="UP000262621"/>
    </source>
</evidence>